<dbReference type="PANTHER" id="PTHR42305">
    <property type="entry name" value="MEMBRANE PROTEIN RV1733C-RELATED"/>
    <property type="match status" value="1"/>
</dbReference>
<reference evidence="3" key="1">
    <citation type="submission" date="2016-11" db="EMBL/GenBank/DDBJ databases">
        <authorList>
            <person name="Schniete J.K."/>
            <person name="Salih T."/>
            <person name="Algora Gallardo L."/>
            <person name="Martinez Fernandez S."/>
            <person name="Herron P.R."/>
        </authorList>
    </citation>
    <scope>NUCLEOTIDE SEQUENCE [LARGE SCALE GENOMIC DNA]</scope>
    <source>
        <strain evidence="3">DSM 41896</strain>
    </source>
</reference>
<dbReference type="InterPro" id="IPR039708">
    <property type="entry name" value="MT1774/Rv1733c-like"/>
</dbReference>
<accession>A0A1V6MWN0</accession>
<dbReference type="AlphaFoldDB" id="A0A1V6MWN0"/>
<gene>
    <name evidence="2" type="ORF">BM536_005640</name>
</gene>
<dbReference type="RefSeq" id="WP_073491313.1">
    <property type="nucleotide sequence ID" value="NZ_MPOH02000006.1"/>
</dbReference>
<dbReference type="Proteomes" id="UP000184286">
    <property type="component" value="Unassembled WGS sequence"/>
</dbReference>
<dbReference type="OrthoDB" id="4213157at2"/>
<protein>
    <recommendedName>
        <fullName evidence="4">Proline rich protein membrane protein</fullName>
    </recommendedName>
</protein>
<dbReference type="EMBL" id="MPOH02000006">
    <property type="protein sequence ID" value="OQD56870.1"/>
    <property type="molecule type" value="Genomic_DNA"/>
</dbReference>
<evidence type="ECO:0000256" key="1">
    <source>
        <dbReference type="SAM" id="Phobius"/>
    </source>
</evidence>
<keyword evidence="1" id="KW-0472">Membrane</keyword>
<dbReference type="STRING" id="114686.BM536_005640"/>
<feature type="transmembrane region" description="Helical" evidence="1">
    <location>
        <begin position="142"/>
        <end position="162"/>
    </location>
</feature>
<evidence type="ECO:0008006" key="4">
    <source>
        <dbReference type="Google" id="ProtNLM"/>
    </source>
</evidence>
<evidence type="ECO:0000313" key="2">
    <source>
        <dbReference type="EMBL" id="OQD56870.1"/>
    </source>
</evidence>
<reference evidence="2 3" key="2">
    <citation type="submission" date="2017-02" db="EMBL/GenBank/DDBJ databases">
        <title>Draft genome sequence of Streptomyces phaeoluteigriseus type strain DSM41896.</title>
        <authorList>
            <person name="Salih T.S."/>
            <person name="Algora Gallardo L."/>
            <person name="Melo Santos T."/>
            <person name="Filgueira Martinez S."/>
            <person name="Herron P.R."/>
        </authorList>
    </citation>
    <scope>NUCLEOTIDE SEQUENCE [LARGE SCALE GENOMIC DNA]</scope>
    <source>
        <strain evidence="2 3">DSM 41896</strain>
    </source>
</reference>
<comment type="caution">
    <text evidence="2">The sequence shown here is derived from an EMBL/GenBank/DDBJ whole genome shotgun (WGS) entry which is preliminary data.</text>
</comment>
<dbReference type="PANTHER" id="PTHR42305:SF1">
    <property type="entry name" value="MEMBRANE PROTEIN RV1733C-RELATED"/>
    <property type="match status" value="1"/>
</dbReference>
<organism evidence="2 3">
    <name type="scientific">Streptomyces phaeoluteigriseus</name>
    <dbReference type="NCBI Taxonomy" id="114686"/>
    <lineage>
        <taxon>Bacteria</taxon>
        <taxon>Bacillati</taxon>
        <taxon>Actinomycetota</taxon>
        <taxon>Actinomycetes</taxon>
        <taxon>Kitasatosporales</taxon>
        <taxon>Streptomycetaceae</taxon>
        <taxon>Streptomyces</taxon>
        <taxon>Streptomyces aurantiacus group</taxon>
    </lineage>
</organism>
<keyword evidence="1" id="KW-0812">Transmembrane</keyword>
<name>A0A1V6MWN0_9ACTN</name>
<proteinExistence type="predicted"/>
<sequence length="190" mass="20843">MAFRGPRVWLWRWRRNPLKRRSDTVEAWVVLGAWTLTVLCGVLAGWAAARSVEQSLARERVEWRPVAGRLTERAPGKATAHSSERVWAEVGWIGPDGSAHAGQARVVPGSAAGTTVTVWTDRRGRMVTEPATAAQARVRASLVGGLAGVTVAVLPLAGGRYLRGRLERRRMDRWGVEWALFDAVRGRSTG</sequence>
<feature type="transmembrane region" description="Helical" evidence="1">
    <location>
        <begin position="25"/>
        <end position="49"/>
    </location>
</feature>
<evidence type="ECO:0000313" key="3">
    <source>
        <dbReference type="Proteomes" id="UP000184286"/>
    </source>
</evidence>
<keyword evidence="1" id="KW-1133">Transmembrane helix</keyword>